<dbReference type="Pfam" id="PF15584">
    <property type="entry name" value="Imm72"/>
    <property type="match status" value="1"/>
</dbReference>
<dbReference type="Proteomes" id="UP000029413">
    <property type="component" value="Chromosome 1"/>
</dbReference>
<dbReference type="EMBL" id="CP007783">
    <property type="protein sequence ID" value="AIO32967.1"/>
    <property type="molecule type" value="Genomic_DNA"/>
</dbReference>
<dbReference type="InterPro" id="IPR028950">
    <property type="entry name" value="Imm71"/>
</dbReference>
<evidence type="ECO:0000259" key="1">
    <source>
        <dbReference type="Pfam" id="PF15584"/>
    </source>
</evidence>
<gene>
    <name evidence="3" type="ORF">DM39_275</name>
</gene>
<feature type="domain" description="Immunity protein 71" evidence="2">
    <location>
        <begin position="31"/>
        <end position="112"/>
    </location>
</feature>
<dbReference type="AlphaFoldDB" id="A0AAN0RS61"/>
<evidence type="ECO:0000313" key="3">
    <source>
        <dbReference type="EMBL" id="AIO32967.1"/>
    </source>
</evidence>
<evidence type="ECO:0000259" key="2">
    <source>
        <dbReference type="Pfam" id="PF15602"/>
    </source>
</evidence>
<reference evidence="3 4" key="1">
    <citation type="submission" date="2014-05" db="EMBL/GenBank/DDBJ databases">
        <authorList>
            <person name="Bishop-Lilly K.A."/>
            <person name="Broomall S.M."/>
            <person name="Chain P.S."/>
            <person name="Chertkov O."/>
            <person name="Coyne S.R."/>
            <person name="Daligault H.E."/>
            <person name="Davenport K.W."/>
            <person name="Erkkila T."/>
            <person name="Frey K.G."/>
            <person name="Gibbons H.S."/>
            <person name="Gu W."/>
            <person name="Jaissle J."/>
            <person name="Johnson S.L."/>
            <person name="Koroleva G.I."/>
            <person name="Ladner J.T."/>
            <person name="Lo C.-C."/>
            <person name="Minogue T.D."/>
            <person name="Munk C."/>
            <person name="Palacios G.F."/>
            <person name="Redden C.L."/>
            <person name="Rosenzweig C.N."/>
            <person name="Scholz M.B."/>
            <person name="Teshima H."/>
            <person name="Xu Y."/>
        </authorList>
    </citation>
    <scope>NUCLEOTIDE SEQUENCE [LARGE SCALE GENOMIC DNA]</scope>
    <source>
        <strain evidence="3 4">DDS 22E-1</strain>
    </source>
</reference>
<dbReference type="KEGG" id="bcen:DM39_275"/>
<proteinExistence type="predicted"/>
<organism evidence="3 4">
    <name type="scientific">Burkholderia cenocepacia</name>
    <dbReference type="NCBI Taxonomy" id="95486"/>
    <lineage>
        <taxon>Bacteria</taxon>
        <taxon>Pseudomonadati</taxon>
        <taxon>Pseudomonadota</taxon>
        <taxon>Betaproteobacteria</taxon>
        <taxon>Burkholderiales</taxon>
        <taxon>Burkholderiaceae</taxon>
        <taxon>Burkholderia</taxon>
        <taxon>Burkholderia cepacia complex</taxon>
    </lineage>
</organism>
<evidence type="ECO:0000313" key="4">
    <source>
        <dbReference type="Proteomes" id="UP000029413"/>
    </source>
</evidence>
<feature type="domain" description="Immunity protein 72" evidence="1">
    <location>
        <begin position="217"/>
        <end position="309"/>
    </location>
</feature>
<sequence>MKSAANEIREPGSTNTFLEQVIRVMSEYDMQDDVTRRKVFWLLQRLTSWSLWKAKCDAFKVFAGAYETAIRTWPPGDPDTMEADHLKTIYEILKGYDQGLAELANGHRFVWRAGQALEEVVRKFNDLGRYFYRNPNYWERGQIAPYPPKVDALYQLMRASQVQMEGAPLEVWSDDNVANLEGAGSLLDPAHYDHGFYTLEYPTFPAVLPEVPDSPGPVIQSGQEVPCDGIWEPVTIESTRVLGTVPVDAKLFGNNGCFNYFVSGIAAPGFADVDVDTFDVTLRATHWRLLWEDRRYLDGVIPDESQYFLRPLEKPEVFMSGAAASVRTGDICPVSGEWRTEEYGGKSVHVERGAGMPDMLVKDSLGEFKAHWVTWRLVKGS</sequence>
<dbReference type="InterPro" id="IPR028966">
    <property type="entry name" value="Imm72"/>
</dbReference>
<name>A0AAN0RS61_9BURK</name>
<dbReference type="Pfam" id="PF15602">
    <property type="entry name" value="Imm71"/>
    <property type="match status" value="1"/>
</dbReference>
<keyword evidence="4" id="KW-1185">Reference proteome</keyword>
<accession>A0AAN0RS61</accession>
<protein>
    <submittedName>
        <fullName evidence="3">Immunity 43 family protein</fullName>
    </submittedName>
</protein>